<evidence type="ECO:0000313" key="1">
    <source>
        <dbReference type="EMBL" id="CRY96755.1"/>
    </source>
</evidence>
<reference evidence="1" key="2">
    <citation type="submission" date="2015-07" db="EMBL/GenBank/DDBJ databases">
        <title>Plasmids, circular viruses and viroids from rat gut.</title>
        <authorList>
            <person name="Jorgensen T.J."/>
            <person name="Hansen M.A."/>
            <person name="Xu Z."/>
            <person name="Tabak M.A."/>
            <person name="Sorensen S.J."/>
            <person name="Hansen L.H."/>
        </authorList>
    </citation>
    <scope>NUCLEOTIDE SEQUENCE</scope>
    <source>
        <strain evidence="1">RGFK1249</strain>
    </source>
</reference>
<organism evidence="1">
    <name type="scientific">uncultured prokaryote</name>
    <dbReference type="NCBI Taxonomy" id="198431"/>
    <lineage>
        <taxon>unclassified sequences</taxon>
        <taxon>environmental samples</taxon>
    </lineage>
</organism>
<protein>
    <submittedName>
        <fullName evidence="1">Uncharacterized protein</fullName>
    </submittedName>
</protein>
<name>A0A0H5Q5P3_9ZZZZ</name>
<reference evidence="1" key="1">
    <citation type="submission" date="2015-06" db="EMBL/GenBank/DDBJ databases">
        <authorList>
            <person name="Joergensen T."/>
        </authorList>
    </citation>
    <scope>NUCLEOTIDE SEQUENCE</scope>
    <source>
        <strain evidence="1">RGFK1249</strain>
    </source>
</reference>
<proteinExistence type="predicted"/>
<accession>A0A0H5Q5P3</accession>
<sequence>MSNVYPMPAESRVIALTLTEDINGWVVKLHVEPRTGRKAKRAPLQLIDRWYLGPQGRIGTREHLDEVLAEAILQRRLPGID</sequence>
<dbReference type="EMBL" id="LN853821">
    <property type="protein sequence ID" value="CRY96755.1"/>
    <property type="molecule type" value="Genomic_DNA"/>
</dbReference>
<dbReference type="AlphaFoldDB" id="A0A0H5Q5P3"/>